<keyword evidence="2" id="KW-1185">Reference proteome</keyword>
<gene>
    <name evidence="1" type="ORF">BEMITA_LOCUS5010</name>
</gene>
<evidence type="ECO:0000313" key="1">
    <source>
        <dbReference type="EMBL" id="CAH0385824.1"/>
    </source>
</evidence>
<dbReference type="AlphaFoldDB" id="A0A9P0F1L6"/>
<organism evidence="1 2">
    <name type="scientific">Bemisia tabaci</name>
    <name type="common">Sweetpotato whitefly</name>
    <name type="synonym">Aleurodes tabaci</name>
    <dbReference type="NCBI Taxonomy" id="7038"/>
    <lineage>
        <taxon>Eukaryota</taxon>
        <taxon>Metazoa</taxon>
        <taxon>Ecdysozoa</taxon>
        <taxon>Arthropoda</taxon>
        <taxon>Hexapoda</taxon>
        <taxon>Insecta</taxon>
        <taxon>Pterygota</taxon>
        <taxon>Neoptera</taxon>
        <taxon>Paraneoptera</taxon>
        <taxon>Hemiptera</taxon>
        <taxon>Sternorrhyncha</taxon>
        <taxon>Aleyrodoidea</taxon>
        <taxon>Aleyrodidae</taxon>
        <taxon>Aleyrodinae</taxon>
        <taxon>Bemisia</taxon>
    </lineage>
</organism>
<reference evidence="1" key="1">
    <citation type="submission" date="2021-12" db="EMBL/GenBank/DDBJ databases">
        <authorList>
            <person name="King R."/>
        </authorList>
    </citation>
    <scope>NUCLEOTIDE SEQUENCE</scope>
</reference>
<name>A0A9P0F1L6_BEMTA</name>
<dbReference type="EMBL" id="OU963863">
    <property type="protein sequence ID" value="CAH0385824.1"/>
    <property type="molecule type" value="Genomic_DNA"/>
</dbReference>
<evidence type="ECO:0000313" key="2">
    <source>
        <dbReference type="Proteomes" id="UP001152759"/>
    </source>
</evidence>
<dbReference type="Proteomes" id="UP001152759">
    <property type="component" value="Chromosome 2"/>
</dbReference>
<sequence>MFKAQLEVMKKLSQFIMEWNQLTAGSNVPRSAEGPIISIKGTPFKRLFKGESDCEIRDFLKDFETYYLNCSDKEKREQLRCHLGKRAVLYYDNEEVSFVNCRSFDEVKQKLIEYFDNEEDALERFVACKQKSDEDPLDFVQTKRKLAKTHGLISRRLN</sequence>
<proteinExistence type="predicted"/>
<protein>
    <submittedName>
        <fullName evidence="1">Uncharacterized protein</fullName>
    </submittedName>
</protein>
<accession>A0A9P0F1L6</accession>